<evidence type="ECO:0000256" key="3">
    <source>
        <dbReference type="ARBA" id="ARBA00022777"/>
    </source>
</evidence>
<dbReference type="PANTHER" id="PTHR43095">
    <property type="entry name" value="SUGAR KINASE"/>
    <property type="match status" value="1"/>
</dbReference>
<dbReference type="Pfam" id="PF02782">
    <property type="entry name" value="FGGY_C"/>
    <property type="match status" value="1"/>
</dbReference>
<proteinExistence type="inferred from homology"/>
<organism evidence="7 8">
    <name type="scientific">Gluconobacter albidus</name>
    <dbReference type="NCBI Taxonomy" id="318683"/>
    <lineage>
        <taxon>Bacteria</taxon>
        <taxon>Pseudomonadati</taxon>
        <taxon>Pseudomonadota</taxon>
        <taxon>Alphaproteobacteria</taxon>
        <taxon>Acetobacterales</taxon>
        <taxon>Acetobacteraceae</taxon>
        <taxon>Gluconobacter</taxon>
    </lineage>
</organism>
<accession>A0A149TIA0</accession>
<evidence type="ECO:0000313" key="7">
    <source>
        <dbReference type="EMBL" id="KXV47437.1"/>
    </source>
</evidence>
<evidence type="ECO:0000256" key="1">
    <source>
        <dbReference type="ARBA" id="ARBA00009156"/>
    </source>
</evidence>
<dbReference type="Proteomes" id="UP000075636">
    <property type="component" value="Unassembled WGS sequence"/>
</dbReference>
<dbReference type="InterPro" id="IPR000577">
    <property type="entry name" value="Carb_kinase_FGGY"/>
</dbReference>
<dbReference type="InterPro" id="IPR018485">
    <property type="entry name" value="FGGY_C"/>
</dbReference>
<dbReference type="RefSeq" id="WP_062108612.1">
    <property type="nucleotide sequence ID" value="NZ_LHZR01000109.1"/>
</dbReference>
<dbReference type="CDD" id="cd07802">
    <property type="entry name" value="ASKHA_NBD_FGGY_EcLyxK-like"/>
    <property type="match status" value="1"/>
</dbReference>
<dbReference type="GO" id="GO:0016301">
    <property type="term" value="F:kinase activity"/>
    <property type="evidence" value="ECO:0007669"/>
    <property type="project" value="UniProtKB-KW"/>
</dbReference>
<dbReference type="SUPFAM" id="SSF53067">
    <property type="entry name" value="Actin-like ATPase domain"/>
    <property type="match status" value="2"/>
</dbReference>
<evidence type="ECO:0000313" key="8">
    <source>
        <dbReference type="Proteomes" id="UP000075636"/>
    </source>
</evidence>
<feature type="domain" description="Carbohydrate kinase FGGY C-terminal" evidence="6">
    <location>
        <begin position="260"/>
        <end position="445"/>
    </location>
</feature>
<dbReference type="InterPro" id="IPR018483">
    <property type="entry name" value="Carb_kinase_FGGY_CS"/>
</dbReference>
<evidence type="ECO:0000256" key="2">
    <source>
        <dbReference type="ARBA" id="ARBA00022679"/>
    </source>
</evidence>
<dbReference type="PIRSF" id="PIRSF000538">
    <property type="entry name" value="GlpK"/>
    <property type="match status" value="1"/>
</dbReference>
<dbReference type="PANTHER" id="PTHR43095:SF3">
    <property type="entry name" value="L-XYLULOSE_3-KETO-L-GULONATE KINASE"/>
    <property type="match status" value="1"/>
</dbReference>
<gene>
    <name evidence="7" type="ORF">AD945_10360</name>
</gene>
<evidence type="ECO:0000259" key="5">
    <source>
        <dbReference type="Pfam" id="PF00370"/>
    </source>
</evidence>
<reference evidence="7 8" key="1">
    <citation type="submission" date="2015-06" db="EMBL/GenBank/DDBJ databases">
        <title>Improved classification and identification of acetic acid bacteria using matrix-assisted laser desorption/ionization time-of-flight mass spectrometry; Gluconobacter nephelii and Gluconobacter uchimurae are later heterotypic synonyms of Gluconobacter japonicus and Gluconobacter oxydans, respectively.</title>
        <authorList>
            <person name="Li L."/>
            <person name="Cleenwerck I."/>
            <person name="De Vuyst L."/>
            <person name="Vandamme P."/>
        </authorList>
    </citation>
    <scope>NUCLEOTIDE SEQUENCE [LARGE SCALE GENOMIC DNA]</scope>
    <source>
        <strain evidence="7 8">LMG 1768</strain>
    </source>
</reference>
<name>A0A149TIA0_9PROT</name>
<dbReference type="InterPro" id="IPR018484">
    <property type="entry name" value="FGGY_N"/>
</dbReference>
<sequence length="539" mass="58197">MRRDFIIGIDSGSTTTKAVVFSSTGAIVGTGRRRVAQHMERPHHVERDMHEAWQAVIGSIRDALRDAELDGNAIASVGVTAHGDGVFLLDRSRNPLGRGIMSLDSRATAIHERWKRDGISDLTLPIAGQRPYVYSANTLLAWIRDNEPERYQAIGSVIFAKDWIRYCLTGEIATDLTEASTSFTDLYTQNYSDDLLDVLGLADIRAALPEMRLSCEQGGVVTAEATALTGLVAGTPVSVGLHDVTAAAVGLGHTRAGDLSITAGTFSINEVFRDRPVVGEGWACRAGYRRGLWNCMAISPASSSNLEWLAKILMPGDQDAARSLSAEIEARLSQPGARPAVPLYHPFLFGSPYDAPASASLFGVQSWHDRADLFQAMVEGTVFNHREHVDALKQTGPVRRIGISGGGSGQPAIAQMFADILGMPVRIPEVREAGALGAALTASVSVGLYASLEDAVAAQDVPMHTYRPQPDRERVYEGIYRRYVALTQAMRPFWSDLYDGGTSSLKPATTERSRENDLVEAGPVLNYAMAGTMTQGARP</sequence>
<dbReference type="Gene3D" id="3.30.420.40">
    <property type="match status" value="2"/>
</dbReference>
<dbReference type="EMBL" id="LHZR01000109">
    <property type="protein sequence ID" value="KXV47437.1"/>
    <property type="molecule type" value="Genomic_DNA"/>
</dbReference>
<feature type="domain" description="Carbohydrate kinase FGGY N-terminal" evidence="5">
    <location>
        <begin position="6"/>
        <end position="250"/>
    </location>
</feature>
<dbReference type="GO" id="GO:0016773">
    <property type="term" value="F:phosphotransferase activity, alcohol group as acceptor"/>
    <property type="evidence" value="ECO:0007669"/>
    <property type="project" value="InterPro"/>
</dbReference>
<dbReference type="Pfam" id="PF00370">
    <property type="entry name" value="FGGY_N"/>
    <property type="match status" value="1"/>
</dbReference>
<dbReference type="STRING" id="318683.A0U94_09855"/>
<dbReference type="OrthoDB" id="9805576at2"/>
<keyword evidence="2 4" id="KW-0808">Transferase</keyword>
<dbReference type="InterPro" id="IPR043129">
    <property type="entry name" value="ATPase_NBD"/>
</dbReference>
<comment type="similarity">
    <text evidence="1 4">Belongs to the FGGY kinase family.</text>
</comment>
<dbReference type="PROSITE" id="PS00445">
    <property type="entry name" value="FGGY_KINASES_2"/>
    <property type="match status" value="1"/>
</dbReference>
<dbReference type="PATRIC" id="fig|318683.6.peg.1368"/>
<dbReference type="InterPro" id="IPR050406">
    <property type="entry name" value="FGGY_Carb_Kinase"/>
</dbReference>
<dbReference type="AlphaFoldDB" id="A0A149TIA0"/>
<evidence type="ECO:0000256" key="4">
    <source>
        <dbReference type="RuleBase" id="RU003733"/>
    </source>
</evidence>
<keyword evidence="3 4" id="KW-0418">Kinase</keyword>
<protein>
    <submittedName>
        <fullName evidence="7">Carbohydrate kinase</fullName>
    </submittedName>
</protein>
<evidence type="ECO:0000259" key="6">
    <source>
        <dbReference type="Pfam" id="PF02782"/>
    </source>
</evidence>
<comment type="caution">
    <text evidence="7">The sequence shown here is derived from an EMBL/GenBank/DDBJ whole genome shotgun (WGS) entry which is preliminary data.</text>
</comment>
<dbReference type="GO" id="GO:0005975">
    <property type="term" value="P:carbohydrate metabolic process"/>
    <property type="evidence" value="ECO:0007669"/>
    <property type="project" value="InterPro"/>
</dbReference>